<accession>A0A1F5PLK6</accession>
<reference evidence="2 3" key="1">
    <citation type="journal article" date="2016" name="Nat. Commun.">
        <title>Thousands of microbial genomes shed light on interconnected biogeochemical processes in an aquifer system.</title>
        <authorList>
            <person name="Anantharaman K."/>
            <person name="Brown C.T."/>
            <person name="Hug L.A."/>
            <person name="Sharon I."/>
            <person name="Castelle C.J."/>
            <person name="Probst A.J."/>
            <person name="Thomas B.C."/>
            <person name="Singh A."/>
            <person name="Wilkins M.J."/>
            <person name="Karaoz U."/>
            <person name="Brodie E.L."/>
            <person name="Williams K.H."/>
            <person name="Hubbard S.S."/>
            <person name="Banfield J.F."/>
        </authorList>
    </citation>
    <scope>NUCLEOTIDE SEQUENCE [LARGE SCALE GENOMIC DNA]</scope>
</reference>
<dbReference type="GO" id="GO:0016301">
    <property type="term" value="F:kinase activity"/>
    <property type="evidence" value="ECO:0007669"/>
    <property type="project" value="InterPro"/>
</dbReference>
<name>A0A1F5PLK6_9BACT</name>
<dbReference type="STRING" id="1817828.A2722_03665"/>
<dbReference type="EMBL" id="MFEO01000010">
    <property type="protein sequence ID" value="OGE90791.1"/>
    <property type="molecule type" value="Genomic_DNA"/>
</dbReference>
<sequence length="200" mass="22706">MSRNLAVAIVGPTCSGKSTLCQLLETRLSGLLTLSADDYYLDDRSFPYSGQWRNWELPECIDYPRLFENLEQLKQGRATTGPQLNHTRHSRELILLQPKPIIIAQGLHLLNFAECRDLFELKIYLDIRTQTIRKRRIGRDPQLLSYIDAVVLPSCEKYVSSARLLPGVHIVNAERPLQTLLHEVFGLILAGIADAKKDLV</sequence>
<gene>
    <name evidence="2" type="ORF">A2722_03665</name>
</gene>
<proteinExistence type="predicted"/>
<dbReference type="Pfam" id="PF00485">
    <property type="entry name" value="PRK"/>
    <property type="match status" value="1"/>
</dbReference>
<dbReference type="Proteomes" id="UP000178377">
    <property type="component" value="Unassembled WGS sequence"/>
</dbReference>
<dbReference type="AlphaFoldDB" id="A0A1F5PLK6"/>
<dbReference type="InterPro" id="IPR027417">
    <property type="entry name" value="P-loop_NTPase"/>
</dbReference>
<feature type="domain" description="Phosphoribulokinase/uridine kinase" evidence="1">
    <location>
        <begin position="8"/>
        <end position="140"/>
    </location>
</feature>
<protein>
    <recommendedName>
        <fullName evidence="1">Phosphoribulokinase/uridine kinase domain-containing protein</fullName>
    </recommendedName>
</protein>
<evidence type="ECO:0000313" key="2">
    <source>
        <dbReference type="EMBL" id="OGE90791.1"/>
    </source>
</evidence>
<organism evidence="2 3">
    <name type="scientific">Candidatus Doudnabacteria bacterium RIFCSPHIGHO2_01_FULL_50_11</name>
    <dbReference type="NCBI Taxonomy" id="1817828"/>
    <lineage>
        <taxon>Bacteria</taxon>
        <taxon>Candidatus Doudnaibacteriota</taxon>
    </lineage>
</organism>
<evidence type="ECO:0000313" key="3">
    <source>
        <dbReference type="Proteomes" id="UP000178377"/>
    </source>
</evidence>
<evidence type="ECO:0000259" key="1">
    <source>
        <dbReference type="Pfam" id="PF00485"/>
    </source>
</evidence>
<dbReference type="GO" id="GO:0005524">
    <property type="term" value="F:ATP binding"/>
    <property type="evidence" value="ECO:0007669"/>
    <property type="project" value="InterPro"/>
</dbReference>
<dbReference type="PANTHER" id="PTHR10285">
    <property type="entry name" value="URIDINE KINASE"/>
    <property type="match status" value="1"/>
</dbReference>
<dbReference type="Gene3D" id="3.40.50.300">
    <property type="entry name" value="P-loop containing nucleotide triphosphate hydrolases"/>
    <property type="match status" value="1"/>
</dbReference>
<comment type="caution">
    <text evidence="2">The sequence shown here is derived from an EMBL/GenBank/DDBJ whole genome shotgun (WGS) entry which is preliminary data.</text>
</comment>
<dbReference type="InterPro" id="IPR006083">
    <property type="entry name" value="PRK/URK"/>
</dbReference>
<dbReference type="SUPFAM" id="SSF52540">
    <property type="entry name" value="P-loop containing nucleoside triphosphate hydrolases"/>
    <property type="match status" value="1"/>
</dbReference>